<dbReference type="InterPro" id="IPR036174">
    <property type="entry name" value="Znf_Sec23_Sec24_sf"/>
</dbReference>
<gene>
    <name evidence="11" type="ORF">CCMP2556_LOCUS36219</name>
</gene>
<keyword evidence="6 8" id="KW-0472">Membrane</keyword>
<evidence type="ECO:0000259" key="9">
    <source>
        <dbReference type="Pfam" id="PF04810"/>
    </source>
</evidence>
<feature type="domain" description="Zinc finger Sec23/Sec24-type" evidence="9">
    <location>
        <begin position="53"/>
        <end position="93"/>
    </location>
</feature>
<comment type="subcellular location">
    <subcellularLocation>
        <location evidence="8">Cytoplasmic vesicle</location>
        <location evidence="8">COPII-coated vesicle membrane</location>
        <topology evidence="8">Peripheral membrane protein</topology>
        <orientation evidence="8">Cytoplasmic side</orientation>
    </subcellularLocation>
    <subcellularLocation>
        <location evidence="8">Endoplasmic reticulum membrane</location>
        <topology evidence="8">Peripheral membrane protein</topology>
        <orientation evidence="8">Cytoplasmic side</orientation>
    </subcellularLocation>
</comment>
<evidence type="ECO:0000256" key="1">
    <source>
        <dbReference type="ARBA" id="ARBA00009210"/>
    </source>
</evidence>
<dbReference type="PANTHER" id="PTHR11141">
    <property type="entry name" value="PROTEIN TRANSPORT PROTEIN SEC23"/>
    <property type="match status" value="1"/>
</dbReference>
<dbReference type="InterPro" id="IPR006896">
    <property type="entry name" value="Sec23/24_trunk_dom"/>
</dbReference>
<dbReference type="InterPro" id="IPR036465">
    <property type="entry name" value="vWFA_dom_sf"/>
</dbReference>
<reference evidence="11 12" key="1">
    <citation type="submission" date="2024-02" db="EMBL/GenBank/DDBJ databases">
        <authorList>
            <person name="Chen Y."/>
            <person name="Shah S."/>
            <person name="Dougan E. K."/>
            <person name="Thang M."/>
            <person name="Chan C."/>
        </authorList>
    </citation>
    <scope>NUCLEOTIDE SEQUENCE [LARGE SCALE GENOMIC DNA]</scope>
</reference>
<keyword evidence="8" id="KW-0963">Cytoplasm</keyword>
<evidence type="ECO:0000256" key="5">
    <source>
        <dbReference type="ARBA" id="ARBA00022892"/>
    </source>
</evidence>
<dbReference type="InterPro" id="IPR006895">
    <property type="entry name" value="Znf_Sec23_Sec24"/>
</dbReference>
<feature type="domain" description="Sec23/Sec24 trunk" evidence="10">
    <location>
        <begin position="123"/>
        <end position="271"/>
    </location>
</feature>
<evidence type="ECO:0000256" key="6">
    <source>
        <dbReference type="ARBA" id="ARBA00023136"/>
    </source>
</evidence>
<dbReference type="Gene3D" id="3.40.50.410">
    <property type="entry name" value="von Willebrand factor, type A domain"/>
    <property type="match status" value="1"/>
</dbReference>
<keyword evidence="7 8" id="KW-0968">Cytoplasmic vesicle</keyword>
<dbReference type="PANTHER" id="PTHR11141:SF0">
    <property type="entry name" value="PROTEIN TRANSPORT PROTEIN SEC23"/>
    <property type="match status" value="1"/>
</dbReference>
<comment type="similarity">
    <text evidence="1 8">Belongs to the SEC23/SEC24 family. SEC23 subfamily.</text>
</comment>
<keyword evidence="3 8" id="KW-0256">Endoplasmic reticulum</keyword>
<evidence type="ECO:0000256" key="2">
    <source>
        <dbReference type="ARBA" id="ARBA00022723"/>
    </source>
</evidence>
<evidence type="ECO:0000256" key="3">
    <source>
        <dbReference type="ARBA" id="ARBA00022824"/>
    </source>
</evidence>
<dbReference type="Proteomes" id="UP001642484">
    <property type="component" value="Unassembled WGS sequence"/>
</dbReference>
<name>A0ABP0PDG4_9DINO</name>
<dbReference type="SUPFAM" id="SSF82919">
    <property type="entry name" value="Zn-finger domain of Sec23/24"/>
    <property type="match status" value="1"/>
</dbReference>
<accession>A0ABP0PDG4</accession>
<evidence type="ECO:0000256" key="4">
    <source>
        <dbReference type="ARBA" id="ARBA00022833"/>
    </source>
</evidence>
<dbReference type="SUPFAM" id="SSF81995">
    <property type="entry name" value="beta-sandwich domain of Sec23/24"/>
    <property type="match status" value="1"/>
</dbReference>
<sequence length="353" mass="39510">MDVRSQEQINGTRMSWNVWPSTRLDATRIIVPLGCLYTPLKETEGLQLVEYEPVICKGRDCGAVLNPLCYVDFHSKSWTCPFCHTRNRFPQHYADHITETNLPAELLQMCSTIEYIIPQVVCQPPVFLLVLDIALIEEELEQAKDSLQQSLAMMPQNALVGFITFGAMCYVHELASTTLPKAYAFRGGKEYTAQQVAYQLGFALKNDPRGTMGAQAARRFLLPVAECEFTLNSLLDDLSRDAWPPGGHDRRPFRCTGAALSVALGLVEATCPQSSVGEARREVLCRAFRAASAWRPRYSRQTCPRQLTDPIERQERDSGTVRTSLVGTQSLKTITVLLSSVDFNGFQHQTVVM</sequence>
<evidence type="ECO:0000313" key="12">
    <source>
        <dbReference type="Proteomes" id="UP001642484"/>
    </source>
</evidence>
<keyword evidence="4 8" id="KW-0862">Zinc</keyword>
<evidence type="ECO:0000256" key="8">
    <source>
        <dbReference type="RuleBase" id="RU365030"/>
    </source>
</evidence>
<dbReference type="Pfam" id="PF04811">
    <property type="entry name" value="Sec23_trunk"/>
    <property type="match status" value="1"/>
</dbReference>
<dbReference type="EMBL" id="CAXAMN010022895">
    <property type="protein sequence ID" value="CAK9073552.1"/>
    <property type="molecule type" value="Genomic_DNA"/>
</dbReference>
<evidence type="ECO:0000256" key="7">
    <source>
        <dbReference type="ARBA" id="ARBA00023329"/>
    </source>
</evidence>
<keyword evidence="12" id="KW-1185">Reference proteome</keyword>
<dbReference type="Gene3D" id="2.60.40.1670">
    <property type="entry name" value="beta-sandwich domain of Sec23/24"/>
    <property type="match status" value="1"/>
</dbReference>
<dbReference type="InterPro" id="IPR037364">
    <property type="entry name" value="Sec23"/>
</dbReference>
<comment type="caution">
    <text evidence="11">The sequence shown here is derived from an EMBL/GenBank/DDBJ whole genome shotgun (WGS) entry which is preliminary data.</text>
</comment>
<evidence type="ECO:0000313" key="11">
    <source>
        <dbReference type="EMBL" id="CAK9073552.1"/>
    </source>
</evidence>
<proteinExistence type="inferred from homology"/>
<evidence type="ECO:0000259" key="10">
    <source>
        <dbReference type="Pfam" id="PF04811"/>
    </source>
</evidence>
<keyword evidence="5 8" id="KW-0931">ER-Golgi transport</keyword>
<dbReference type="Gene3D" id="2.30.30.380">
    <property type="entry name" value="Zn-finger domain of Sec23/24"/>
    <property type="match status" value="1"/>
</dbReference>
<protein>
    <recommendedName>
        <fullName evidence="8">Protein transport protein SEC23</fullName>
    </recommendedName>
</protein>
<keyword evidence="8" id="KW-0653">Protein transport</keyword>
<dbReference type="SUPFAM" id="SSF53300">
    <property type="entry name" value="vWA-like"/>
    <property type="match status" value="1"/>
</dbReference>
<comment type="function">
    <text evidence="8">Component of the coat protein complex II (COPII) which promotes the formation of transport vesicles from the endoplasmic reticulum (ER). The coat has two main functions, the physical deformation of the endoplasmic reticulum membrane into vesicles and the selection of cargo molecules.</text>
</comment>
<organism evidence="11 12">
    <name type="scientific">Durusdinium trenchii</name>
    <dbReference type="NCBI Taxonomy" id="1381693"/>
    <lineage>
        <taxon>Eukaryota</taxon>
        <taxon>Sar</taxon>
        <taxon>Alveolata</taxon>
        <taxon>Dinophyceae</taxon>
        <taxon>Suessiales</taxon>
        <taxon>Symbiodiniaceae</taxon>
        <taxon>Durusdinium</taxon>
    </lineage>
</organism>
<keyword evidence="2 8" id="KW-0479">Metal-binding</keyword>
<dbReference type="Pfam" id="PF04810">
    <property type="entry name" value="zf-Sec23_Sec24"/>
    <property type="match status" value="1"/>
</dbReference>
<keyword evidence="8" id="KW-0813">Transport</keyword>